<evidence type="ECO:0000313" key="4">
    <source>
        <dbReference type="Proteomes" id="UP000295711"/>
    </source>
</evidence>
<keyword evidence="4" id="KW-1185">Reference proteome</keyword>
<feature type="domain" description="DUF5716" evidence="2">
    <location>
        <begin position="124"/>
        <end position="424"/>
    </location>
</feature>
<dbReference type="Proteomes" id="UP000295711">
    <property type="component" value="Unassembled WGS sequence"/>
</dbReference>
<dbReference type="Gene3D" id="1.25.40.10">
    <property type="entry name" value="Tetratricopeptide repeat domain"/>
    <property type="match status" value="1"/>
</dbReference>
<dbReference type="OrthoDB" id="1918132at2"/>
<dbReference type="InterPro" id="IPR011990">
    <property type="entry name" value="TPR-like_helical_dom_sf"/>
</dbReference>
<dbReference type="RefSeq" id="WP_132089854.1">
    <property type="nucleotide sequence ID" value="NZ_JANKAQ010000003.1"/>
</dbReference>
<name>A0A4R2LNZ2_9FIRM</name>
<dbReference type="SUPFAM" id="SSF48452">
    <property type="entry name" value="TPR-like"/>
    <property type="match status" value="1"/>
</dbReference>
<dbReference type="Pfam" id="PF18980">
    <property type="entry name" value="DUF5716_C"/>
    <property type="match status" value="1"/>
</dbReference>
<reference evidence="3 4" key="1">
    <citation type="submission" date="2019-03" db="EMBL/GenBank/DDBJ databases">
        <title>Genomic Encyclopedia of Type Strains, Phase IV (KMG-IV): sequencing the most valuable type-strain genomes for metagenomic binning, comparative biology and taxonomic classification.</title>
        <authorList>
            <person name="Goeker M."/>
        </authorList>
    </citation>
    <scope>NUCLEOTIDE SEQUENCE [LARGE SCALE GENOMIC DNA]</scope>
    <source>
        <strain evidence="3 4">DSM 28559</strain>
    </source>
</reference>
<sequence>MDNRIKELILGYDLCNDYIQISCYNQKTQDMDTICYIGEKMMDRIPAVLCRLYSDRSWVCGYEAWKAVNEHRGVLVENFVDALEPEQSITVDGDIYSGAGLVRIFMQESLKLLTKYYPHWAVGQLTVSVEKLGKNTVEALKALSAEMNFDESRLSVINHVSAYEHYALNQKHELWQHDVGLFDYSHRGMTYYHLAISKKRMPVTVMATTVPLTEYFDGSEIGQMAPPELDRRFLEVVRQVTANKIISTVYLTGEGFEGNWAKISLKNLCHHRKGFIGSNIFSRGACYYSLLAAGLLEEGSFIALNDDVISKTIYIRGSKKREMMNLELVQAGQIWYDVQAEAFFIPDGMDHVTIHLMDYLSKRERSFQIPLQSFGGDEKRPDKTRYFHIQLCFDDASNCRVSLKDMGFGEFYPASDQAAEHVFDIYDETFDDKEVHEPGRLILTDGRQNMVPYYFGLSGIRVYSLEQLCYYIYHHIYTVSTETFGDGLFYWIEKNLGERALVKRLREAKKNGRTLKEMVRLILMSVDYYSKEEIHQLQKTIEEIEMQNPIETRKVEADNYLRYGRPLEALAVYKKVDLMMEDSEDMVTKEFQGNVYHNMGIAFARLANGEAALACFKKAYERNGSEASRDAWLMMLKILGREEEMLQETNRMILSPDILERINQRFKDAEHSFEAQPVSEMLEKMKDIHSESQWDEICPEVLAWLEKEKGEYRGL</sequence>
<evidence type="ECO:0000313" key="3">
    <source>
        <dbReference type="EMBL" id="TCO85490.1"/>
    </source>
</evidence>
<evidence type="ECO:0000259" key="2">
    <source>
        <dbReference type="Pfam" id="PF18980"/>
    </source>
</evidence>
<keyword evidence="1" id="KW-0802">TPR repeat</keyword>
<dbReference type="PROSITE" id="PS50005">
    <property type="entry name" value="TPR"/>
    <property type="match status" value="1"/>
</dbReference>
<gene>
    <name evidence="3" type="ORF">EV212_103212</name>
</gene>
<feature type="repeat" description="TPR" evidence="1">
    <location>
        <begin position="593"/>
        <end position="626"/>
    </location>
</feature>
<proteinExistence type="predicted"/>
<protein>
    <recommendedName>
        <fullName evidence="2">DUF5716 domain-containing protein</fullName>
    </recommendedName>
</protein>
<dbReference type="InterPro" id="IPR019734">
    <property type="entry name" value="TPR_rpt"/>
</dbReference>
<accession>A0A4R2LNZ2</accession>
<dbReference type="AlphaFoldDB" id="A0A4R2LNZ2"/>
<dbReference type="EMBL" id="SLXA01000003">
    <property type="protein sequence ID" value="TCO85490.1"/>
    <property type="molecule type" value="Genomic_DNA"/>
</dbReference>
<dbReference type="InterPro" id="IPR043770">
    <property type="entry name" value="DUF5716_C"/>
</dbReference>
<evidence type="ECO:0000256" key="1">
    <source>
        <dbReference type="PROSITE-ProRule" id="PRU00339"/>
    </source>
</evidence>
<organism evidence="3 4">
    <name type="scientific">Frisingicoccus caecimuris</name>
    <dbReference type="NCBI Taxonomy" id="1796636"/>
    <lineage>
        <taxon>Bacteria</taxon>
        <taxon>Bacillati</taxon>
        <taxon>Bacillota</taxon>
        <taxon>Clostridia</taxon>
        <taxon>Lachnospirales</taxon>
        <taxon>Lachnospiraceae</taxon>
        <taxon>Frisingicoccus</taxon>
    </lineage>
</organism>
<comment type="caution">
    <text evidence="3">The sequence shown here is derived from an EMBL/GenBank/DDBJ whole genome shotgun (WGS) entry which is preliminary data.</text>
</comment>